<dbReference type="Proteomes" id="UP000811246">
    <property type="component" value="Chromosome 2"/>
</dbReference>
<feature type="signal peptide" evidence="1">
    <location>
        <begin position="1"/>
        <end position="25"/>
    </location>
</feature>
<organism evidence="2 3">
    <name type="scientific">Carya illinoinensis</name>
    <name type="common">Pecan</name>
    <dbReference type="NCBI Taxonomy" id="32201"/>
    <lineage>
        <taxon>Eukaryota</taxon>
        <taxon>Viridiplantae</taxon>
        <taxon>Streptophyta</taxon>
        <taxon>Embryophyta</taxon>
        <taxon>Tracheophyta</taxon>
        <taxon>Spermatophyta</taxon>
        <taxon>Magnoliopsida</taxon>
        <taxon>eudicotyledons</taxon>
        <taxon>Gunneridae</taxon>
        <taxon>Pentapetalae</taxon>
        <taxon>rosids</taxon>
        <taxon>fabids</taxon>
        <taxon>Fagales</taxon>
        <taxon>Juglandaceae</taxon>
        <taxon>Carya</taxon>
    </lineage>
</organism>
<evidence type="ECO:0000256" key="1">
    <source>
        <dbReference type="SAM" id="SignalP"/>
    </source>
</evidence>
<comment type="caution">
    <text evidence="2">The sequence shown here is derived from an EMBL/GenBank/DDBJ whole genome shotgun (WGS) entry which is preliminary data.</text>
</comment>
<dbReference type="EMBL" id="CM031826">
    <property type="protein sequence ID" value="KAG6725953.1"/>
    <property type="molecule type" value="Genomic_DNA"/>
</dbReference>
<gene>
    <name evidence="2" type="ORF">I3842_02G056200</name>
</gene>
<sequence length="46" mass="5127">MVRAVDSRRKMLAFLLFVLVADRYARRCTATGTKEEGAAGELEVKP</sequence>
<keyword evidence="1" id="KW-0732">Signal</keyword>
<dbReference type="AlphaFoldDB" id="A0A922FP91"/>
<evidence type="ECO:0000313" key="2">
    <source>
        <dbReference type="EMBL" id="KAG6725953.1"/>
    </source>
</evidence>
<proteinExistence type="predicted"/>
<name>A0A922FP91_CARIL</name>
<feature type="chain" id="PRO_5038055182" evidence="1">
    <location>
        <begin position="26"/>
        <end position="46"/>
    </location>
</feature>
<evidence type="ECO:0000313" key="3">
    <source>
        <dbReference type="Proteomes" id="UP000811246"/>
    </source>
</evidence>
<accession>A0A922FP91</accession>
<reference evidence="2" key="1">
    <citation type="submission" date="2021-01" db="EMBL/GenBank/DDBJ databases">
        <authorList>
            <person name="Lovell J.T."/>
            <person name="Bentley N."/>
            <person name="Bhattarai G."/>
            <person name="Jenkins J.W."/>
            <person name="Sreedasyam A."/>
            <person name="Alarcon Y."/>
            <person name="Bock C."/>
            <person name="Boston L."/>
            <person name="Carlson J."/>
            <person name="Cervantes K."/>
            <person name="Clermont K."/>
            <person name="Krom N."/>
            <person name="Kubenka K."/>
            <person name="Mamidi S."/>
            <person name="Mattison C."/>
            <person name="Monteros M."/>
            <person name="Pisani C."/>
            <person name="Plott C."/>
            <person name="Rajasekar S."/>
            <person name="Rhein H.S."/>
            <person name="Rohla C."/>
            <person name="Song M."/>
            <person name="Hilaire R.S."/>
            <person name="Shu S."/>
            <person name="Wells L."/>
            <person name="Wang X."/>
            <person name="Webber J."/>
            <person name="Heerema R.J."/>
            <person name="Klein P."/>
            <person name="Conner P."/>
            <person name="Grauke L."/>
            <person name="Grimwood J."/>
            <person name="Schmutz J."/>
            <person name="Randall J.J."/>
        </authorList>
    </citation>
    <scope>NUCLEOTIDE SEQUENCE</scope>
    <source>
        <tissue evidence="2">Leaf</tissue>
    </source>
</reference>
<protein>
    <submittedName>
        <fullName evidence="2">Uncharacterized protein</fullName>
    </submittedName>
</protein>